<organism evidence="3 4">
    <name type="scientific">Symmachiella macrocystis</name>
    <dbReference type="NCBI Taxonomy" id="2527985"/>
    <lineage>
        <taxon>Bacteria</taxon>
        <taxon>Pseudomonadati</taxon>
        <taxon>Planctomycetota</taxon>
        <taxon>Planctomycetia</taxon>
        <taxon>Planctomycetales</taxon>
        <taxon>Planctomycetaceae</taxon>
        <taxon>Symmachiella</taxon>
    </lineage>
</organism>
<evidence type="ECO:0000313" key="3">
    <source>
        <dbReference type="EMBL" id="TWU13882.1"/>
    </source>
</evidence>
<dbReference type="Pfam" id="PF04248">
    <property type="entry name" value="NTP_transf_9"/>
    <property type="match status" value="1"/>
</dbReference>
<feature type="region of interest" description="Disordered" evidence="1">
    <location>
        <begin position="19"/>
        <end position="41"/>
    </location>
</feature>
<dbReference type="EMBL" id="SJPP01000001">
    <property type="protein sequence ID" value="TWU13882.1"/>
    <property type="molecule type" value="Genomic_DNA"/>
</dbReference>
<evidence type="ECO:0000259" key="2">
    <source>
        <dbReference type="Pfam" id="PF04248"/>
    </source>
</evidence>
<dbReference type="OrthoDB" id="119916at2"/>
<dbReference type="Gene3D" id="2.170.150.40">
    <property type="entry name" value="Domain of unknown function (DUF427)"/>
    <property type="match status" value="1"/>
</dbReference>
<reference evidence="3 4" key="1">
    <citation type="submission" date="2019-02" db="EMBL/GenBank/DDBJ databases">
        <title>Deep-cultivation of Planctomycetes and their phenomic and genomic characterization uncovers novel biology.</title>
        <authorList>
            <person name="Wiegand S."/>
            <person name="Jogler M."/>
            <person name="Boedeker C."/>
            <person name="Pinto D."/>
            <person name="Vollmers J."/>
            <person name="Rivas-Marin E."/>
            <person name="Kohn T."/>
            <person name="Peeters S.H."/>
            <person name="Heuer A."/>
            <person name="Rast P."/>
            <person name="Oberbeckmann S."/>
            <person name="Bunk B."/>
            <person name="Jeske O."/>
            <person name="Meyerdierks A."/>
            <person name="Storesund J.E."/>
            <person name="Kallscheuer N."/>
            <person name="Luecker S."/>
            <person name="Lage O.M."/>
            <person name="Pohl T."/>
            <person name="Merkel B.J."/>
            <person name="Hornburger P."/>
            <person name="Mueller R.-W."/>
            <person name="Bruemmer F."/>
            <person name="Labrenz M."/>
            <person name="Spormann A.M."/>
            <person name="Op Den Camp H."/>
            <person name="Overmann J."/>
            <person name="Amann R."/>
            <person name="Jetten M.S.M."/>
            <person name="Mascher T."/>
            <person name="Medema M.H."/>
            <person name="Devos D.P."/>
            <person name="Kaster A.-K."/>
            <person name="Ovreas L."/>
            <person name="Rohde M."/>
            <person name="Galperin M.Y."/>
            <person name="Jogler C."/>
        </authorList>
    </citation>
    <scope>NUCLEOTIDE SEQUENCE [LARGE SCALE GENOMIC DNA]</scope>
    <source>
        <strain evidence="3 4">CA54</strain>
    </source>
</reference>
<dbReference type="InterPro" id="IPR038694">
    <property type="entry name" value="DUF427_sf"/>
</dbReference>
<proteinExistence type="predicted"/>
<dbReference type="PANTHER" id="PTHR43058">
    <property type="entry name" value="SLR0655 PROTEIN"/>
    <property type="match status" value="1"/>
</dbReference>
<keyword evidence="4" id="KW-1185">Reference proteome</keyword>
<dbReference type="Proteomes" id="UP000320735">
    <property type="component" value="Unassembled WGS sequence"/>
</dbReference>
<protein>
    <recommendedName>
        <fullName evidence="2">DUF427 domain-containing protein</fullName>
    </recommendedName>
</protein>
<evidence type="ECO:0000313" key="4">
    <source>
        <dbReference type="Proteomes" id="UP000320735"/>
    </source>
</evidence>
<dbReference type="AlphaFoldDB" id="A0A5C6BQB3"/>
<dbReference type="RefSeq" id="WP_146371141.1">
    <property type="nucleotide sequence ID" value="NZ_SJPP01000001.1"/>
</dbReference>
<accession>A0A5C6BQB3</accession>
<evidence type="ECO:0000256" key="1">
    <source>
        <dbReference type="SAM" id="MobiDB-lite"/>
    </source>
</evidence>
<feature type="domain" description="DUF427" evidence="2">
    <location>
        <begin position="53"/>
        <end position="144"/>
    </location>
</feature>
<name>A0A5C6BQB3_9PLAN</name>
<sequence length="185" mass="20957">MAKIPSWIRPARENWTYHGQTRPPFAVPPEAGQESVWDYPRPPRIESDSREVVVSRNGIEIARTNRALRVLETASPPTYYLPPLDVRVDYLAEASGDSICEWKGLARYWSVALPDQRLLQNAAWSYEDPFEGCEQIAGYFSFYASLLECYVDGTRVKPQPGTIYGGWVTHEVVGPFKGESGSENW</sequence>
<gene>
    <name evidence="3" type="ORF">CA54_27230</name>
</gene>
<dbReference type="InterPro" id="IPR007361">
    <property type="entry name" value="DUF427"/>
</dbReference>
<comment type="caution">
    <text evidence="3">The sequence shown here is derived from an EMBL/GenBank/DDBJ whole genome shotgun (WGS) entry which is preliminary data.</text>
</comment>
<dbReference type="PANTHER" id="PTHR43058:SF1">
    <property type="entry name" value="DUF427 DOMAIN-CONTAINING PROTEIN"/>
    <property type="match status" value="1"/>
</dbReference>